<dbReference type="RefSeq" id="WP_152736808.1">
    <property type="nucleotide sequence ID" value="NZ_JACAQA010000009.1"/>
</dbReference>
<sequence length="143" mass="16035">MHAVETSLIERIQEIFMGQAVLNNQLDPRSVEEMDESAGARTPAEPRYSGQMEPLAKHFETLANNTHHKMLALGRSVLLDKKASLQDREIEMLEDWLVDAELEAEVFAWVEDQPDGYSDGQVLVPLVNDIATPLGAVSYHEYA</sequence>
<accession>A0A7Y7WS08</accession>
<comment type="caution">
    <text evidence="2">The sequence shown here is derived from an EMBL/GenBank/DDBJ whole genome shotgun (WGS) entry which is preliminary data.</text>
</comment>
<gene>
    <name evidence="2" type="ORF">HX830_15070</name>
</gene>
<organism evidence="2 3">
    <name type="scientific">Pseudomonas gingeri</name>
    <dbReference type="NCBI Taxonomy" id="117681"/>
    <lineage>
        <taxon>Bacteria</taxon>
        <taxon>Pseudomonadati</taxon>
        <taxon>Pseudomonadota</taxon>
        <taxon>Gammaproteobacteria</taxon>
        <taxon>Pseudomonadales</taxon>
        <taxon>Pseudomonadaceae</taxon>
        <taxon>Pseudomonas</taxon>
    </lineage>
</organism>
<evidence type="ECO:0000313" key="2">
    <source>
        <dbReference type="EMBL" id="NWB86200.1"/>
    </source>
</evidence>
<evidence type="ECO:0000256" key="1">
    <source>
        <dbReference type="SAM" id="MobiDB-lite"/>
    </source>
</evidence>
<dbReference type="Proteomes" id="UP000522864">
    <property type="component" value="Unassembled WGS sequence"/>
</dbReference>
<name>A0A7Y7WS08_9PSED</name>
<dbReference type="EMBL" id="JACAQA010000009">
    <property type="protein sequence ID" value="NWB86200.1"/>
    <property type="molecule type" value="Genomic_DNA"/>
</dbReference>
<reference evidence="2 3" key="1">
    <citation type="submission" date="2020-04" db="EMBL/GenBank/DDBJ databases">
        <title>Molecular characterization of pseudomonads from Agaricus bisporus reveal novel blotch 2 pathogens in Western Europe.</title>
        <authorList>
            <person name="Taparia T."/>
            <person name="Krijger M."/>
            <person name="Haynes E."/>
            <person name="Elpinstone J.G."/>
            <person name="Noble R."/>
            <person name="Van Der Wolf J."/>
        </authorList>
    </citation>
    <scope>NUCLEOTIDE SEQUENCE [LARGE SCALE GENOMIC DNA]</scope>
    <source>
        <strain evidence="2 3">G9001</strain>
    </source>
</reference>
<dbReference type="AlphaFoldDB" id="A0A7Y7WS08"/>
<evidence type="ECO:0000313" key="3">
    <source>
        <dbReference type="Proteomes" id="UP000522864"/>
    </source>
</evidence>
<feature type="region of interest" description="Disordered" evidence="1">
    <location>
        <begin position="30"/>
        <end position="50"/>
    </location>
</feature>
<protein>
    <submittedName>
        <fullName evidence="2">Uncharacterized protein</fullName>
    </submittedName>
</protein>
<proteinExistence type="predicted"/>